<evidence type="ECO:0000313" key="1">
    <source>
        <dbReference type="EMBL" id="KUG03096.1"/>
    </source>
</evidence>
<sequence length="39" mass="4603">MEGWGYCLSRGAPAINLFFAREYERPINTRIMYNNVVFC</sequence>
<comment type="caution">
    <text evidence="1">The sequence shown here is derived from an EMBL/GenBank/DDBJ whole genome shotgun (WGS) entry which is preliminary data.</text>
</comment>
<protein>
    <submittedName>
        <fullName evidence="1">Uncharacterized protein</fullName>
    </submittedName>
</protein>
<proteinExistence type="predicted"/>
<dbReference type="EMBL" id="LNQE01001894">
    <property type="protein sequence ID" value="KUG03096.1"/>
    <property type="molecule type" value="Genomic_DNA"/>
</dbReference>
<accession>A0A0W8E338</accession>
<gene>
    <name evidence="1" type="ORF">ASZ90_019507</name>
</gene>
<dbReference type="AlphaFoldDB" id="A0A0W8E338"/>
<organism evidence="1">
    <name type="scientific">hydrocarbon metagenome</name>
    <dbReference type="NCBI Taxonomy" id="938273"/>
    <lineage>
        <taxon>unclassified sequences</taxon>
        <taxon>metagenomes</taxon>
        <taxon>ecological metagenomes</taxon>
    </lineage>
</organism>
<reference evidence="1" key="1">
    <citation type="journal article" date="2015" name="Proc. Natl. Acad. Sci. U.S.A.">
        <title>Networks of energetic and metabolic interactions define dynamics in microbial communities.</title>
        <authorList>
            <person name="Embree M."/>
            <person name="Liu J.K."/>
            <person name="Al-Bassam M.M."/>
            <person name="Zengler K."/>
        </authorList>
    </citation>
    <scope>NUCLEOTIDE SEQUENCE</scope>
</reference>
<name>A0A0W8E338_9ZZZZ</name>